<dbReference type="Proteomes" id="UP000637061">
    <property type="component" value="Unassembled WGS sequence"/>
</dbReference>
<comment type="caution">
    <text evidence="1">The sequence shown here is derived from an EMBL/GenBank/DDBJ whole genome shotgun (WGS) entry which is preliminary data.</text>
</comment>
<reference evidence="1" key="1">
    <citation type="submission" date="2020-12" db="EMBL/GenBank/DDBJ databases">
        <title>Enhanced detection system for hospital associated transmission using whole genome sequencing surveillance.</title>
        <authorList>
            <person name="Harrison L.H."/>
            <person name="Van Tyne D."/>
            <person name="Marsh J.W."/>
            <person name="Griffith M.P."/>
            <person name="Snyder D.J."/>
            <person name="Cooper V.S."/>
            <person name="Mustapha M."/>
        </authorList>
    </citation>
    <scope>NUCLEOTIDE SEQUENCE</scope>
    <source>
        <strain evidence="1">PSB00042</strain>
    </source>
</reference>
<proteinExistence type="predicted"/>
<gene>
    <name evidence="1" type="ORF">JEU22_00905</name>
</gene>
<dbReference type="RefSeq" id="WP_198746081.1">
    <property type="nucleotide sequence ID" value="NZ_JAEHTE010000001.1"/>
</dbReference>
<sequence length="117" mass="13564">MNYLKQACWLHLNFAVHRYLMSNADGRASGAEKAQRHEEMSAFYVAVFKGVEVEQVRRHYAREYKNVHDKTQELTDNLDIEIGFPLRGTPDYDDLAPKFFERFHALALQAMSVKAEA</sequence>
<dbReference type="AlphaFoldDB" id="A0A8I1E9U8"/>
<accession>A0A8I1E9U8</accession>
<evidence type="ECO:0000313" key="1">
    <source>
        <dbReference type="EMBL" id="MBI6882464.1"/>
    </source>
</evidence>
<dbReference type="EMBL" id="JAEHTE010000001">
    <property type="protein sequence ID" value="MBI6882464.1"/>
    <property type="molecule type" value="Genomic_DNA"/>
</dbReference>
<organism evidence="1 2">
    <name type="scientific">Pseudomonas putida</name>
    <name type="common">Arthrobacter siderocapsulatus</name>
    <dbReference type="NCBI Taxonomy" id="303"/>
    <lineage>
        <taxon>Bacteria</taxon>
        <taxon>Pseudomonadati</taxon>
        <taxon>Pseudomonadota</taxon>
        <taxon>Gammaproteobacteria</taxon>
        <taxon>Pseudomonadales</taxon>
        <taxon>Pseudomonadaceae</taxon>
        <taxon>Pseudomonas</taxon>
    </lineage>
</organism>
<protein>
    <submittedName>
        <fullName evidence="1">Uncharacterized protein</fullName>
    </submittedName>
</protein>
<name>A0A8I1E9U8_PSEPU</name>
<evidence type="ECO:0000313" key="2">
    <source>
        <dbReference type="Proteomes" id="UP000637061"/>
    </source>
</evidence>